<dbReference type="EMBL" id="CP092624">
    <property type="protein sequence ID" value="UMM33681.1"/>
    <property type="molecule type" value="Genomic_DNA"/>
</dbReference>
<evidence type="ECO:0000313" key="2">
    <source>
        <dbReference type="EMBL" id="UMM33681.1"/>
    </source>
</evidence>
<keyword evidence="1" id="KW-1133">Transmembrane helix</keyword>
<evidence type="ECO:0000256" key="1">
    <source>
        <dbReference type="SAM" id="Phobius"/>
    </source>
</evidence>
<dbReference type="Pfam" id="PF10325">
    <property type="entry name" value="7TM_GPCR_Srz"/>
    <property type="match status" value="1"/>
</dbReference>
<sequence length="293" mass="34332">MNFFPYGFSKEEVYKQLVEVEDIIYFAIFLIPLILCNAVIRLVHYLIFEDNKKQRDSNSLFPLFVQSTQFSHRLMTLIHIIFFLHNICHIFHMEWLVDVLWYPMWINAYLIKVYTEIYIVVISLLSVSRYFVHFSLALPSVELTQKSVTSEIRWIAGLIISKDLVLFLWLIVIMELKKFHQIHTILDYYYGIHLNYQFLLYIAAIIQLPIISGAKKSSDSEINYLEKMVCFQTVGIGFIKMSMIPIFLTLLFKGVNDTVISVLFVMVDLFIVPIVAQISEFLYRPRAAVATQA</sequence>
<protein>
    <recommendedName>
        <fullName evidence="4">Serpentine Receptor, class Z</fullName>
    </recommendedName>
</protein>
<keyword evidence="1" id="KW-0812">Transmembrane</keyword>
<feature type="transmembrane region" description="Helical" evidence="1">
    <location>
        <begin position="233"/>
        <end position="252"/>
    </location>
</feature>
<feature type="transmembrane region" description="Helical" evidence="1">
    <location>
        <begin position="258"/>
        <end position="276"/>
    </location>
</feature>
<keyword evidence="3" id="KW-1185">Reference proteome</keyword>
<feature type="transmembrane region" description="Helical" evidence="1">
    <location>
        <begin position="152"/>
        <end position="174"/>
    </location>
</feature>
<feature type="transmembrane region" description="Helical" evidence="1">
    <location>
        <begin position="194"/>
        <end position="212"/>
    </location>
</feature>
<organism evidence="2 3">
    <name type="scientific">Caenorhabditis briggsae</name>
    <dbReference type="NCBI Taxonomy" id="6238"/>
    <lineage>
        <taxon>Eukaryota</taxon>
        <taxon>Metazoa</taxon>
        <taxon>Ecdysozoa</taxon>
        <taxon>Nematoda</taxon>
        <taxon>Chromadorea</taxon>
        <taxon>Rhabditida</taxon>
        <taxon>Rhabditina</taxon>
        <taxon>Rhabditomorpha</taxon>
        <taxon>Rhabditoidea</taxon>
        <taxon>Rhabditidae</taxon>
        <taxon>Peloderinae</taxon>
        <taxon>Caenorhabditis</taxon>
    </lineage>
</organism>
<dbReference type="PANTHER" id="PTHR31720">
    <property type="entry name" value="SERPENTINE RECEPTOR, CLASS Z-RELATED"/>
    <property type="match status" value="1"/>
</dbReference>
<name>A0AAE9JLP6_CAEBR</name>
<evidence type="ECO:0000313" key="3">
    <source>
        <dbReference type="Proteomes" id="UP000829354"/>
    </source>
</evidence>
<keyword evidence="1" id="KW-0472">Membrane</keyword>
<gene>
    <name evidence="2" type="ORF">L5515_007068</name>
</gene>
<dbReference type="PANTHER" id="PTHR31720:SF16">
    <property type="entry name" value="G PROTEIN-COUPLED RECEPTOR-RELATED"/>
    <property type="match status" value="1"/>
</dbReference>
<accession>A0AAE9JLP6</accession>
<dbReference type="Proteomes" id="UP000829354">
    <property type="component" value="Chromosome V"/>
</dbReference>
<feature type="transmembrane region" description="Helical" evidence="1">
    <location>
        <begin position="23"/>
        <end position="48"/>
    </location>
</feature>
<dbReference type="InterPro" id="IPR018817">
    <property type="entry name" value="7TM_GPCR_serpentine_rcpt_Srz"/>
</dbReference>
<proteinExistence type="predicted"/>
<reference evidence="2 3" key="1">
    <citation type="submission" date="2022-04" db="EMBL/GenBank/DDBJ databases">
        <title>Chromosome-level reference genomes for two strains of Caenorhabditis briggsae: an improved platform for comparative genomics.</title>
        <authorList>
            <person name="Stevens L."/>
            <person name="Andersen E."/>
        </authorList>
    </citation>
    <scope>NUCLEOTIDE SEQUENCE [LARGE SCALE GENOMIC DNA]</scope>
    <source>
        <strain evidence="2">VX34</strain>
        <tissue evidence="2">Whole-organism</tissue>
    </source>
</reference>
<feature type="transmembrane region" description="Helical" evidence="1">
    <location>
        <begin position="113"/>
        <end position="132"/>
    </location>
</feature>
<evidence type="ECO:0008006" key="4">
    <source>
        <dbReference type="Google" id="ProtNLM"/>
    </source>
</evidence>
<dbReference type="AlphaFoldDB" id="A0AAE9JLP6"/>